<dbReference type="PANTHER" id="PTHR11827">
    <property type="entry name" value="SOLUTE CARRIER FAMILY 12, CATION COTRANSPORTERS"/>
    <property type="match status" value="1"/>
</dbReference>
<comment type="similarity">
    <text evidence="2">Belongs to the SLC12A transporter family.</text>
</comment>
<evidence type="ECO:0000256" key="3">
    <source>
        <dbReference type="ARBA" id="ARBA00022448"/>
    </source>
</evidence>
<dbReference type="GO" id="GO:0055075">
    <property type="term" value="P:potassium ion homeostasis"/>
    <property type="evidence" value="ECO:0007669"/>
    <property type="project" value="TreeGrafter"/>
</dbReference>
<dbReference type="OrthoDB" id="2020542at2759"/>
<keyword evidence="3" id="KW-0813">Transport</keyword>
<evidence type="ECO:0000313" key="17">
    <source>
        <dbReference type="Proteomes" id="UP000887568"/>
    </source>
</evidence>
<dbReference type="OMA" id="IMFIIQW"/>
<keyword evidence="5 14" id="KW-0812">Transmembrane</keyword>
<dbReference type="InterPro" id="IPR004841">
    <property type="entry name" value="AA-permease/SLC12A_dom"/>
</dbReference>
<feature type="transmembrane region" description="Helical" evidence="14">
    <location>
        <begin position="324"/>
        <end position="347"/>
    </location>
</feature>
<feature type="region of interest" description="Disordered" evidence="13">
    <location>
        <begin position="679"/>
        <end position="731"/>
    </location>
</feature>
<protein>
    <recommendedName>
        <fullName evidence="12">Solute carrier family 12 member 8</fullName>
    </recommendedName>
</protein>
<feature type="transmembrane region" description="Helical" evidence="14">
    <location>
        <begin position="89"/>
        <end position="111"/>
    </location>
</feature>
<evidence type="ECO:0000256" key="12">
    <source>
        <dbReference type="ARBA" id="ARBA00073711"/>
    </source>
</evidence>
<evidence type="ECO:0000256" key="13">
    <source>
        <dbReference type="SAM" id="MobiDB-lite"/>
    </source>
</evidence>
<dbReference type="FunFam" id="1.20.1740.10:FF:000030">
    <property type="entry name" value="solute carrier family 12 member 8"/>
    <property type="match status" value="1"/>
</dbReference>
<proteinExistence type="inferred from homology"/>
<dbReference type="Pfam" id="PF00324">
    <property type="entry name" value="AA_permease"/>
    <property type="match status" value="1"/>
</dbReference>
<evidence type="ECO:0000256" key="6">
    <source>
        <dbReference type="ARBA" id="ARBA00022847"/>
    </source>
</evidence>
<evidence type="ECO:0000256" key="11">
    <source>
        <dbReference type="ARBA" id="ARBA00023214"/>
    </source>
</evidence>
<evidence type="ECO:0000256" key="5">
    <source>
        <dbReference type="ARBA" id="ARBA00022692"/>
    </source>
</evidence>
<keyword evidence="8 14" id="KW-1133">Transmembrane helix</keyword>
<organism evidence="16 17">
    <name type="scientific">Patiria miniata</name>
    <name type="common">Bat star</name>
    <name type="synonym">Asterina miniata</name>
    <dbReference type="NCBI Taxonomy" id="46514"/>
    <lineage>
        <taxon>Eukaryota</taxon>
        <taxon>Metazoa</taxon>
        <taxon>Echinodermata</taxon>
        <taxon>Eleutherozoa</taxon>
        <taxon>Asterozoa</taxon>
        <taxon>Asteroidea</taxon>
        <taxon>Valvatacea</taxon>
        <taxon>Valvatida</taxon>
        <taxon>Asterinidae</taxon>
        <taxon>Patiria</taxon>
    </lineage>
</organism>
<feature type="compositionally biased region" description="Acidic residues" evidence="13">
    <location>
        <begin position="1"/>
        <end position="10"/>
    </location>
</feature>
<feature type="compositionally biased region" description="Basic and acidic residues" evidence="13">
    <location>
        <begin position="550"/>
        <end position="568"/>
    </location>
</feature>
<evidence type="ECO:0000259" key="15">
    <source>
        <dbReference type="Pfam" id="PF00324"/>
    </source>
</evidence>
<dbReference type="PANTHER" id="PTHR11827:SF6">
    <property type="entry name" value="SOLUTE CARRIER FAMILY 12 MEMBER 8"/>
    <property type="match status" value="1"/>
</dbReference>
<evidence type="ECO:0000256" key="10">
    <source>
        <dbReference type="ARBA" id="ARBA00023136"/>
    </source>
</evidence>
<dbReference type="AlphaFoldDB" id="A0A913ZIL9"/>
<feature type="transmembrane region" description="Helical" evidence="14">
    <location>
        <begin position="236"/>
        <end position="255"/>
    </location>
</feature>
<dbReference type="GO" id="GO:0006884">
    <property type="term" value="P:cell volume homeostasis"/>
    <property type="evidence" value="ECO:0007669"/>
    <property type="project" value="TreeGrafter"/>
</dbReference>
<evidence type="ECO:0000256" key="9">
    <source>
        <dbReference type="ARBA" id="ARBA00023065"/>
    </source>
</evidence>
<feature type="transmembrane region" description="Helical" evidence="14">
    <location>
        <begin position="413"/>
        <end position="432"/>
    </location>
</feature>
<dbReference type="GeneID" id="119724597"/>
<keyword evidence="6" id="KW-0769">Symport</keyword>
<keyword evidence="10 14" id="KW-0472">Membrane</keyword>
<comment type="subcellular location">
    <subcellularLocation>
        <location evidence="1">Membrane</location>
        <topology evidence="1">Multi-pass membrane protein</topology>
    </subcellularLocation>
</comment>
<dbReference type="GO" id="GO:0055064">
    <property type="term" value="P:chloride ion homeostasis"/>
    <property type="evidence" value="ECO:0007669"/>
    <property type="project" value="TreeGrafter"/>
</dbReference>
<reference evidence="16" key="1">
    <citation type="submission" date="2022-11" db="UniProtKB">
        <authorList>
            <consortium name="EnsemblMetazoa"/>
        </authorList>
    </citation>
    <scope>IDENTIFICATION</scope>
</reference>
<keyword evidence="9" id="KW-0406">Ion transport</keyword>
<dbReference type="Gene3D" id="1.20.1740.10">
    <property type="entry name" value="Amino acid/polyamine transporter I"/>
    <property type="match status" value="1"/>
</dbReference>
<feature type="transmembrane region" description="Helical" evidence="14">
    <location>
        <begin position="438"/>
        <end position="461"/>
    </location>
</feature>
<feature type="domain" description="Amino acid permease/ SLC12A" evidence="15">
    <location>
        <begin position="97"/>
        <end position="458"/>
    </location>
</feature>
<keyword evidence="17" id="KW-1185">Reference proteome</keyword>
<feature type="transmembrane region" description="Helical" evidence="14">
    <location>
        <begin position="359"/>
        <end position="381"/>
    </location>
</feature>
<evidence type="ECO:0000256" key="8">
    <source>
        <dbReference type="ARBA" id="ARBA00022989"/>
    </source>
</evidence>
<evidence type="ECO:0000256" key="7">
    <source>
        <dbReference type="ARBA" id="ARBA00022958"/>
    </source>
</evidence>
<feature type="region of interest" description="Disordered" evidence="13">
    <location>
        <begin position="1"/>
        <end position="56"/>
    </location>
</feature>
<keyword evidence="4" id="KW-0633">Potassium transport</keyword>
<accession>A0A913ZIL9</accession>
<dbReference type="GO" id="GO:1990573">
    <property type="term" value="P:potassium ion import across plasma membrane"/>
    <property type="evidence" value="ECO:0007669"/>
    <property type="project" value="TreeGrafter"/>
</dbReference>
<feature type="transmembrane region" description="Helical" evidence="14">
    <location>
        <begin position="157"/>
        <end position="180"/>
    </location>
</feature>
<sequence>MSDGLMDQDQESAPLAGKKGKPSKNIEWGKFGLKEDQPGENGAALAGEGDGYQTGGGKEKIQELYDEQQGSLTSQKPWWKANFFVREPVLFGTWDGVFTSCMINIFGVVIFLRTGWVVGNAGIGLSCLIVVLTVIVALVAALAAIGVCERCHIESGGVYFLVSKVLGARIGGAIGMLYVFGQTVACALYCTGFGESVAETFQWDNTWAVRGVGIATILLLLAVNIAGVKWVIKMQLILLAVLGIATLDFLVGTFAQSDRENGVLGFNSLAFTNNSGPSYLEGENFFTVFGVFFPTATGVMAGINMSGDLKNPKKSIPYGTLSALGVTTILYLLFVLLLGATCARYALQEDYMIAEKVSLVGFLWLMGLYISSLSSCLGGLYGAPRILQCIANENVIPIIKVLGHGKGPNKEPIFASLVVCFVAILFIFIGHVNELGPIVTMPFLVTYAAMDYAYFSLAMSYDKEKSAKSKKEKDSLLAHVLNKSDDKTYGALKSDVLPKDDPLHEFKEDIEKAEKMFPKKDEEKTGGQPAGEDYDGWEKNRGGGDGPVDVSDKEGLIDSSDGQDKQDNNRPFGTVDRMPASWYSRFCNRWVSFLGILASFVIMFAIQWGYALANVSVYLILYIYIGQANPGVTPGISEFKFFQWIKSLFNRLCRSGPPPPDQYVLTPLLSTPGMVEETQVTEENGDFAERSRYHHSRLMNPTGGSGDQMEWEYEPAGLLDEGEQLANRPEP</sequence>
<evidence type="ECO:0000256" key="2">
    <source>
        <dbReference type="ARBA" id="ARBA00010593"/>
    </source>
</evidence>
<name>A0A913ZIL9_PATMI</name>
<feature type="transmembrane region" description="Helical" evidence="14">
    <location>
        <begin position="285"/>
        <end position="303"/>
    </location>
</feature>
<dbReference type="GO" id="GO:0015379">
    <property type="term" value="F:potassium:chloride symporter activity"/>
    <property type="evidence" value="ECO:0007669"/>
    <property type="project" value="TreeGrafter"/>
</dbReference>
<evidence type="ECO:0000313" key="16">
    <source>
        <dbReference type="EnsemblMetazoa" id="XP_038051637.1"/>
    </source>
</evidence>
<dbReference type="GO" id="GO:0016020">
    <property type="term" value="C:membrane"/>
    <property type="evidence" value="ECO:0007669"/>
    <property type="project" value="UniProtKB-SubCell"/>
</dbReference>
<dbReference type="Proteomes" id="UP000887568">
    <property type="component" value="Unplaced"/>
</dbReference>
<feature type="transmembrane region" description="Helical" evidence="14">
    <location>
        <begin position="123"/>
        <end position="145"/>
    </location>
</feature>
<feature type="transmembrane region" description="Helical" evidence="14">
    <location>
        <begin position="590"/>
        <end position="610"/>
    </location>
</feature>
<feature type="transmembrane region" description="Helical" evidence="14">
    <location>
        <begin position="207"/>
        <end position="227"/>
    </location>
</feature>
<dbReference type="RefSeq" id="XP_038051637.1">
    <property type="nucleotide sequence ID" value="XM_038195709.1"/>
</dbReference>
<feature type="region of interest" description="Disordered" evidence="13">
    <location>
        <begin position="514"/>
        <end position="573"/>
    </location>
</feature>
<keyword evidence="11" id="KW-0868">Chloride</keyword>
<keyword evidence="7" id="KW-0630">Potassium</keyword>
<dbReference type="EnsemblMetazoa" id="XM_038195709.1">
    <property type="protein sequence ID" value="XP_038051637.1"/>
    <property type="gene ID" value="LOC119724597"/>
</dbReference>
<evidence type="ECO:0000256" key="4">
    <source>
        <dbReference type="ARBA" id="ARBA00022538"/>
    </source>
</evidence>
<dbReference type="CTD" id="84561"/>
<evidence type="ECO:0000256" key="1">
    <source>
        <dbReference type="ARBA" id="ARBA00004141"/>
    </source>
</evidence>
<evidence type="ECO:0000256" key="14">
    <source>
        <dbReference type="SAM" id="Phobius"/>
    </source>
</evidence>
<feature type="compositionally biased region" description="Basic and acidic residues" evidence="13">
    <location>
        <begin position="514"/>
        <end position="525"/>
    </location>
</feature>
<dbReference type="InterPro" id="IPR004842">
    <property type="entry name" value="SLC12A_fam"/>
</dbReference>